<evidence type="ECO:0000313" key="3">
    <source>
        <dbReference type="Proteomes" id="UP000769766"/>
    </source>
</evidence>
<protein>
    <submittedName>
        <fullName evidence="2">Nitrogenase component 1</fullName>
    </submittedName>
</protein>
<dbReference type="InterPro" id="IPR000510">
    <property type="entry name" value="Nase/OxRdtase_comp1"/>
</dbReference>
<dbReference type="PANTHER" id="PTHR42956:SF1">
    <property type="entry name" value="NITROGENASE IRON-MOLYBDENUM COFACTOR BIOSYNTHESIS PROTEIN NIFE"/>
    <property type="match status" value="1"/>
</dbReference>
<sequence>MAEDFKSKEEQAEGPEEETQDLYYAAFYGFERLEREHRADGWFHGQASHYARCKKDLIRQRPRNCLANQISTCYFGAPIRTVSTLKDSAVIIHGPSGCAGGMYIELALFQPKEELLTTGMREGDAILGGEAKLRRAIERAIERFRPGVIAVVGTCTPSIIGDDIAGICEEMEARTGIPILPFNAPGFKHRNWNMGWDESFNRIIDRMEPASEVVPDSINFLNVPALALHFKEFYEILPDLRRIGVKINTHTPFSMTFQELLERFPRAQLNVTRCHSTTLQSAEYAEKRLGTPYLRLPKPVSLRYTEEFLMAIAAFFGRQQEAATHLAVEKERIRGRFERARARLAGKRISLCAGPGKTIALAQLATELGMEVVFLSPVKCDSLFHELLDGWLERTGCDPEILAEESYYEQEAILSRLKPDVHVGILEEHLISHRLGIPFVDMLAISYPQLCGFEGAVLFGEHLAALLDTPRVRRWAPAYQWREIQTLYSSHRFLQSSPLAREGVGSDPPGNQGEMGP</sequence>
<dbReference type="GO" id="GO:0016491">
    <property type="term" value="F:oxidoreductase activity"/>
    <property type="evidence" value="ECO:0007669"/>
    <property type="project" value="InterPro"/>
</dbReference>
<dbReference type="CDD" id="cd00316">
    <property type="entry name" value="Oxidoreductase_nitrogenase"/>
    <property type="match status" value="1"/>
</dbReference>
<evidence type="ECO:0000313" key="2">
    <source>
        <dbReference type="EMBL" id="MBI2876437.1"/>
    </source>
</evidence>
<dbReference type="EMBL" id="JACPRF010000185">
    <property type="protein sequence ID" value="MBI2876437.1"/>
    <property type="molecule type" value="Genomic_DNA"/>
</dbReference>
<dbReference type="InterPro" id="IPR049939">
    <property type="entry name" value="NifE-like"/>
</dbReference>
<dbReference type="Proteomes" id="UP000769766">
    <property type="component" value="Unassembled WGS sequence"/>
</dbReference>
<gene>
    <name evidence="2" type="ORF">HYY20_06110</name>
</gene>
<dbReference type="PANTHER" id="PTHR42956">
    <property type="entry name" value="NITROGENASE IRON-MOLYBDENUM COFACTOR BIOSYNTHESIS PROTEIN NIFE"/>
    <property type="match status" value="1"/>
</dbReference>
<accession>A0A932CNQ5</accession>
<dbReference type="SUPFAM" id="SSF53807">
    <property type="entry name" value="Helical backbone' metal receptor"/>
    <property type="match status" value="1"/>
</dbReference>
<organism evidence="2 3">
    <name type="scientific">Tectimicrobiota bacterium</name>
    <dbReference type="NCBI Taxonomy" id="2528274"/>
    <lineage>
        <taxon>Bacteria</taxon>
        <taxon>Pseudomonadati</taxon>
        <taxon>Nitrospinota/Tectimicrobiota group</taxon>
        <taxon>Candidatus Tectimicrobiota</taxon>
    </lineage>
</organism>
<dbReference type="Pfam" id="PF00148">
    <property type="entry name" value="Oxidored_nitro"/>
    <property type="match status" value="1"/>
</dbReference>
<feature type="domain" description="Nitrogenase/oxidoreductase component 1" evidence="1">
    <location>
        <begin position="73"/>
        <end position="467"/>
    </location>
</feature>
<name>A0A932CNQ5_UNCTE</name>
<dbReference type="Gene3D" id="3.40.50.1980">
    <property type="entry name" value="Nitrogenase molybdenum iron protein domain"/>
    <property type="match status" value="3"/>
</dbReference>
<comment type="caution">
    <text evidence="2">The sequence shown here is derived from an EMBL/GenBank/DDBJ whole genome shotgun (WGS) entry which is preliminary data.</text>
</comment>
<evidence type="ECO:0000259" key="1">
    <source>
        <dbReference type="Pfam" id="PF00148"/>
    </source>
</evidence>
<dbReference type="AlphaFoldDB" id="A0A932CNQ5"/>
<reference evidence="2" key="1">
    <citation type="submission" date="2020-07" db="EMBL/GenBank/DDBJ databases">
        <title>Huge and variable diversity of episymbiotic CPR bacteria and DPANN archaea in groundwater ecosystems.</title>
        <authorList>
            <person name="He C.Y."/>
            <person name="Keren R."/>
            <person name="Whittaker M."/>
            <person name="Farag I.F."/>
            <person name="Doudna J."/>
            <person name="Cate J.H.D."/>
            <person name="Banfield J.F."/>
        </authorList>
    </citation>
    <scope>NUCLEOTIDE SEQUENCE</scope>
    <source>
        <strain evidence="2">NC_groundwater_672_Ag_B-0.1um_62_36</strain>
    </source>
</reference>
<proteinExistence type="predicted"/>